<keyword evidence="6" id="KW-0732">Signal</keyword>
<evidence type="ECO:0000256" key="4">
    <source>
        <dbReference type="SAM" id="MobiDB-lite"/>
    </source>
</evidence>
<evidence type="ECO:0000256" key="3">
    <source>
        <dbReference type="PROSITE-ProRule" id="PRU00023"/>
    </source>
</evidence>
<dbReference type="InterPro" id="IPR001870">
    <property type="entry name" value="B30.2/SPRY"/>
</dbReference>
<comment type="caution">
    <text evidence="8">The sequence shown here is derived from an EMBL/GenBank/DDBJ whole genome shotgun (WGS) entry which is preliminary data.</text>
</comment>
<feature type="compositionally biased region" description="Basic and acidic residues" evidence="4">
    <location>
        <begin position="320"/>
        <end position="338"/>
    </location>
</feature>
<feature type="region of interest" description="Disordered" evidence="4">
    <location>
        <begin position="669"/>
        <end position="689"/>
    </location>
</feature>
<feature type="compositionally biased region" description="Low complexity" evidence="4">
    <location>
        <begin position="1103"/>
        <end position="1115"/>
    </location>
</feature>
<feature type="region of interest" description="Disordered" evidence="4">
    <location>
        <begin position="694"/>
        <end position="713"/>
    </location>
</feature>
<dbReference type="PROSITE" id="PS50088">
    <property type="entry name" value="ANK_REPEAT"/>
    <property type="match status" value="1"/>
</dbReference>
<sequence length="1993" mass="225326">MRNKTSFRLSLALLLLLVADTLADDDDTDFLMNVFSDLGPAAAEIDFMSSTSAEVGELFNGKGIVRTMGRSDIAQFIVFPGSFLEPDKQVSNDKGTKTEEPLQNNPDPQDQEEPEKRKERKEAQSYDYRDDLDVALLKWLKPFKFRAKSRVMEPENGEDSNTNPGAQPQNDDPASPKYWDSLQYPNLQLNIASTKISSKQRSIELHLAAIAAVILQASLLVIAAVIPYRVEGYGQQQPWGLPCYIIGSVLLSTGMLCCSIAIERSTKEFKWIPSNSSNNSESSKQHVNLYWVQRKQRVSDQDFGSYIIYAQEKEFFSTSNRREDVSSKKNRDHGENRPSRRQNSSRSEATSDMTQKQNSADVTDEDLPWYHDYKAVTALVAGGAGFTVQFIGLRGLPWPCAVAHLGALIVMAMIRALIRRRLGQGAEYFPAPTWYELDFLATRLVDSKSNKPRLLKDDKKSPKEVLSWRVETAKQGDHIIYPFDFSHPCDQSSDQQNKSYVNSKAQQIMLVRKRLGDLCEWETRAFKPALALVRSIERFLDEFLQEGLTTIFWDIPLRDPNDNTEIVRLTITKDSNEKHKGWNINAGEVEAVLSLWMANLEVNDIAEAENHEDVEWQRSKAGVVLGVDYCRILGRKYSNGFLERDIYWWVGNPTISEIETEKKEEILGAKPSPEAGGSENTTFLPQCSTADSASHSPFWSSEQAASSNPQCDYDSPGHRKVKMVIGYTEPSNRPKPHMLHVQHSTAALVTIAAQHLFTHFIWTVVDCLPKDFLNQGSINIHESVIVQPPKSLDLSSRKPGTGRKLSHNKLTQLALYAEKEGLGLLDDILLCLIPVLSIKDRLPNDATLPLDLPSLSDRKSWVKAVPKYLEILKFMEESARCDFEDYLVLAVVVRALDLVYLMALDEANMEYQKRVKPQSTTDTSAKFKISKGSEKSEDREHSEGSEQPNDSEQSSISRTSDSEMNGIVSNTESKAYTGQPSDDFQKLLAILSKSFARITKKLWIFYVLQGRAEFLSKLEDCQKRIPEEVWRKSQWMTGFMEQIRFTNVHREFYGTNQIDLQHLQGDSSFGRQYNMTNSPPESDFEKRDIFGWTALHYAAAYQESETTGGSQGSSTLTNPPPSCMGALSKERRPGKWWLDNFNRSPVHVASLAGNEEFLRMLLASLLDEDKPSVLVSRGLDGMSPVHLAVQGGHEGCIKVFQELPQFLEVEIKEDAWQRNPVHLSIFQAQYPCCTALIDNENFKFNPNTLDSLGNSHLAYLDEKDPDQKKVGKLLLMKHSTKFQERDSEGQTVWHHAFRFLDDELDYYNEDKLLEILKEKHKSTMNSSNNAKETPLHVAVSLGNSILVMILLHLHGASPYVNRDKDQSPLMLACSQGRSAIVSDILYKHGQTAKEQDGKGKTALHYAVDSEDCSDHDRDEIIRKLIKTMESLGIKNFDVKDNESHTPLHIASKKAIASAVSSLLKSGADPSVGGNNGYNALHYALESWQYSREESAIKMPEITEKLLIKSPGCMDVHDTFGDTPFTLACSTGEPLQFISQVVELSKKKGSKINLNQGDNTYNRSPLAWACNYDRNEVVEILLTSTTVDVNHQATGYLDYTPLHFALEGKNHKIVEMLVRNSKRLPDLNIACSDCPNLLEFAYEESDEGCIKALLLHPEARSSKLLTSAWKRIIQQHSHSKEMAEWEDAILDPKNKVPYPFHELAELGRLQRFQSLLQNNKIRHEFDDDHWTPGDVARKYGHNDLEAFLCQHEPTRDFRVDPYAEPSIFISLFEGPELESSKCLSHDQCPDRVLDIKLPKNDHLDKQFCYLRTKEAIPPNLRYFYFEVKILYPLQMKECVIGFCQSDVPEYKLPGWHEGSFAYHGDDGRFYVSQDNCKPQESDETFDEGDIVGCGLNFETGQGYRTKNGVLLGSSREFQTHNFSLGKFYPCIGAKTDGKEDELQVRITLRSSPEHPFHYKGPYNGLLLRTEWDDDNLSVTSSGQASDTDSEGATE</sequence>
<feature type="repeat" description="ANK" evidence="3">
    <location>
        <begin position="1442"/>
        <end position="1474"/>
    </location>
</feature>
<dbReference type="InterPro" id="IPR003877">
    <property type="entry name" value="SPRY_dom"/>
</dbReference>
<feature type="signal peptide" evidence="6">
    <location>
        <begin position="1"/>
        <end position="23"/>
    </location>
</feature>
<name>A0A8H4TAJ1_9HYPO</name>
<feature type="compositionally biased region" description="Polar residues" evidence="4">
    <location>
        <begin position="678"/>
        <end position="689"/>
    </location>
</feature>
<keyword evidence="9" id="KW-1185">Reference proteome</keyword>
<accession>A0A8H4TAJ1</accession>
<feature type="transmembrane region" description="Helical" evidence="5">
    <location>
        <begin position="396"/>
        <end position="418"/>
    </location>
</feature>
<evidence type="ECO:0000256" key="1">
    <source>
        <dbReference type="ARBA" id="ARBA00022737"/>
    </source>
</evidence>
<dbReference type="SUPFAM" id="SSF48403">
    <property type="entry name" value="Ankyrin repeat"/>
    <property type="match status" value="2"/>
</dbReference>
<keyword evidence="1" id="KW-0677">Repeat</keyword>
<dbReference type="SMART" id="SM00449">
    <property type="entry name" value="SPRY"/>
    <property type="match status" value="1"/>
</dbReference>
<evidence type="ECO:0000256" key="6">
    <source>
        <dbReference type="SAM" id="SignalP"/>
    </source>
</evidence>
<feature type="domain" description="B30.2/SPRY" evidence="7">
    <location>
        <begin position="1749"/>
        <end position="1952"/>
    </location>
</feature>
<keyword evidence="2 3" id="KW-0040">ANK repeat</keyword>
<dbReference type="PROSITE" id="PS50297">
    <property type="entry name" value="ANK_REP_REGION"/>
    <property type="match status" value="1"/>
</dbReference>
<dbReference type="OrthoDB" id="194358at2759"/>
<feature type="region of interest" description="Disordered" evidence="4">
    <location>
        <begin position="913"/>
        <end position="964"/>
    </location>
</feature>
<feature type="transmembrane region" description="Helical" evidence="5">
    <location>
        <begin position="205"/>
        <end position="227"/>
    </location>
</feature>
<dbReference type="InterPro" id="IPR036770">
    <property type="entry name" value="Ankyrin_rpt-contain_sf"/>
</dbReference>
<dbReference type="SUPFAM" id="SSF49899">
    <property type="entry name" value="Concanavalin A-like lectins/glucanases"/>
    <property type="match status" value="1"/>
</dbReference>
<feature type="region of interest" description="Disordered" evidence="4">
    <location>
        <begin position="151"/>
        <end position="178"/>
    </location>
</feature>
<evidence type="ECO:0000259" key="7">
    <source>
        <dbReference type="PROSITE" id="PS50188"/>
    </source>
</evidence>
<evidence type="ECO:0000256" key="2">
    <source>
        <dbReference type="ARBA" id="ARBA00023043"/>
    </source>
</evidence>
<feature type="region of interest" description="Disordered" evidence="4">
    <location>
        <begin position="87"/>
        <end position="124"/>
    </location>
</feature>
<keyword evidence="5" id="KW-0812">Transmembrane</keyword>
<evidence type="ECO:0000313" key="8">
    <source>
        <dbReference type="EMBL" id="KAF4954261.1"/>
    </source>
</evidence>
<feature type="compositionally biased region" description="Basic and acidic residues" evidence="4">
    <location>
        <begin position="114"/>
        <end position="124"/>
    </location>
</feature>
<gene>
    <name evidence="8" type="ORF">FGADI_5386</name>
</gene>
<proteinExistence type="predicted"/>
<feature type="transmembrane region" description="Helical" evidence="5">
    <location>
        <begin position="239"/>
        <end position="262"/>
    </location>
</feature>
<dbReference type="Pfam" id="PF00622">
    <property type="entry name" value="SPRY"/>
    <property type="match status" value="1"/>
</dbReference>
<dbReference type="Pfam" id="PF12796">
    <property type="entry name" value="Ank_2"/>
    <property type="match status" value="2"/>
</dbReference>
<reference evidence="8" key="1">
    <citation type="journal article" date="2020" name="BMC Genomics">
        <title>Correction to: Identification and distribution of gene clusters required for synthesis of sphingolipid metabolism inhibitors in diverse species of the filamentous fungus Fusarium.</title>
        <authorList>
            <person name="Kim H.S."/>
            <person name="Lohmar J.M."/>
            <person name="Busman M."/>
            <person name="Brown D.W."/>
            <person name="Naumann T.A."/>
            <person name="Divon H.H."/>
            <person name="Lysoe E."/>
            <person name="Uhlig S."/>
            <person name="Proctor R.H."/>
        </authorList>
    </citation>
    <scope>NUCLEOTIDE SEQUENCE</scope>
    <source>
        <strain evidence="8">NRRL 45417</strain>
    </source>
</reference>
<dbReference type="InterPro" id="IPR044736">
    <property type="entry name" value="Gid1/RanBPM/SPLA_SPRY"/>
</dbReference>
<protein>
    <recommendedName>
        <fullName evidence="7">B30.2/SPRY domain-containing protein</fullName>
    </recommendedName>
</protein>
<dbReference type="PANTHER" id="PTHR24198">
    <property type="entry name" value="ANKYRIN REPEAT AND PROTEIN KINASE DOMAIN-CONTAINING PROTEIN"/>
    <property type="match status" value="1"/>
</dbReference>
<dbReference type="PANTHER" id="PTHR24198:SF165">
    <property type="entry name" value="ANKYRIN REPEAT-CONTAINING PROTEIN-RELATED"/>
    <property type="match status" value="1"/>
</dbReference>
<dbReference type="EMBL" id="JABFAI010000122">
    <property type="protein sequence ID" value="KAF4954261.1"/>
    <property type="molecule type" value="Genomic_DNA"/>
</dbReference>
<dbReference type="Gene3D" id="1.25.40.20">
    <property type="entry name" value="Ankyrin repeat-containing domain"/>
    <property type="match status" value="3"/>
</dbReference>
<keyword evidence="5" id="KW-0472">Membrane</keyword>
<dbReference type="CDD" id="cd12885">
    <property type="entry name" value="SPRY_RanBP_like"/>
    <property type="match status" value="1"/>
</dbReference>
<feature type="compositionally biased region" description="Polar residues" evidence="4">
    <location>
        <begin position="694"/>
        <end position="710"/>
    </location>
</feature>
<evidence type="ECO:0000256" key="5">
    <source>
        <dbReference type="SAM" id="Phobius"/>
    </source>
</evidence>
<dbReference type="SMART" id="SM00248">
    <property type="entry name" value="ANK"/>
    <property type="match status" value="11"/>
</dbReference>
<organism evidence="8 9">
    <name type="scientific">Fusarium gaditjirri</name>
    <dbReference type="NCBI Taxonomy" id="282569"/>
    <lineage>
        <taxon>Eukaryota</taxon>
        <taxon>Fungi</taxon>
        <taxon>Dikarya</taxon>
        <taxon>Ascomycota</taxon>
        <taxon>Pezizomycotina</taxon>
        <taxon>Sordariomycetes</taxon>
        <taxon>Hypocreomycetidae</taxon>
        <taxon>Hypocreales</taxon>
        <taxon>Nectriaceae</taxon>
        <taxon>Fusarium</taxon>
        <taxon>Fusarium nisikadoi species complex</taxon>
    </lineage>
</organism>
<feature type="compositionally biased region" description="Polar residues" evidence="4">
    <location>
        <begin position="348"/>
        <end position="361"/>
    </location>
</feature>
<dbReference type="Gene3D" id="2.60.120.920">
    <property type="match status" value="1"/>
</dbReference>
<feature type="compositionally biased region" description="Polar residues" evidence="4">
    <location>
        <begin position="945"/>
        <end position="964"/>
    </location>
</feature>
<dbReference type="PROSITE" id="PS50188">
    <property type="entry name" value="B302_SPRY"/>
    <property type="match status" value="1"/>
</dbReference>
<feature type="chain" id="PRO_5034142440" description="B30.2/SPRY domain-containing protein" evidence="6">
    <location>
        <begin position="24"/>
        <end position="1993"/>
    </location>
</feature>
<reference evidence="8" key="2">
    <citation type="submission" date="2020-05" db="EMBL/GenBank/DDBJ databases">
        <authorList>
            <person name="Kim H.-S."/>
            <person name="Proctor R.H."/>
            <person name="Brown D.W."/>
        </authorList>
    </citation>
    <scope>NUCLEOTIDE SEQUENCE</scope>
    <source>
        <strain evidence="8">NRRL 45417</strain>
    </source>
</reference>
<feature type="compositionally biased region" description="Basic and acidic residues" evidence="4">
    <location>
        <begin position="87"/>
        <end position="100"/>
    </location>
</feature>
<feature type="compositionally biased region" description="Polar residues" evidence="4">
    <location>
        <begin position="159"/>
        <end position="172"/>
    </location>
</feature>
<dbReference type="InterPro" id="IPR043136">
    <property type="entry name" value="B30.2/SPRY_sf"/>
</dbReference>
<feature type="region of interest" description="Disordered" evidence="4">
    <location>
        <begin position="1103"/>
        <end position="1127"/>
    </location>
</feature>
<feature type="compositionally biased region" description="Basic and acidic residues" evidence="4">
    <location>
        <begin position="931"/>
        <end position="944"/>
    </location>
</feature>
<dbReference type="Proteomes" id="UP000604273">
    <property type="component" value="Unassembled WGS sequence"/>
</dbReference>
<evidence type="ECO:0000313" key="9">
    <source>
        <dbReference type="Proteomes" id="UP000604273"/>
    </source>
</evidence>
<keyword evidence="5" id="KW-1133">Transmembrane helix</keyword>
<feature type="region of interest" description="Disordered" evidence="4">
    <location>
        <begin position="320"/>
        <end position="361"/>
    </location>
</feature>
<dbReference type="InterPro" id="IPR013320">
    <property type="entry name" value="ConA-like_dom_sf"/>
</dbReference>
<dbReference type="InterPro" id="IPR002110">
    <property type="entry name" value="Ankyrin_rpt"/>
</dbReference>